<protein>
    <submittedName>
        <fullName evidence="1">Uncharacterized protein</fullName>
    </submittedName>
</protein>
<dbReference type="EMBL" id="PP910332">
    <property type="protein sequence ID" value="XDG30536.1"/>
    <property type="molecule type" value="Genomic_DNA"/>
</dbReference>
<proteinExistence type="predicted"/>
<organism evidence="1">
    <name type="scientific">Pseudomonas phage Baskent_P2_ICU</name>
    <dbReference type="NCBI Taxonomy" id="3235054"/>
    <lineage>
        <taxon>Viruses</taxon>
        <taxon>Duplodnaviria</taxon>
        <taxon>Heunggongvirae</taxon>
        <taxon>Uroviricota</taxon>
        <taxon>Caudoviricetes</taxon>
        <taxon>Lindbergviridae</taxon>
        <taxon>Pbunavirus</taxon>
    </lineage>
</organism>
<sequence>MVIWISLKVESLAAVGLDKSRQISETKLPVFAAEEIR</sequence>
<accession>A0AB39AIH0</accession>
<evidence type="ECO:0000313" key="1">
    <source>
        <dbReference type="EMBL" id="XDG30536.1"/>
    </source>
</evidence>
<reference evidence="1" key="1">
    <citation type="submission" date="2024-06" db="EMBL/GenBank/DDBJ databases">
        <authorList>
            <person name="Uskudar Guclu A."/>
            <person name="Ata Vural I."/>
        </authorList>
    </citation>
    <scope>NUCLEOTIDE SEQUENCE</scope>
</reference>
<name>A0AB39AIH0_9CAUD</name>